<accession>A0ABN6J3T4</accession>
<evidence type="ECO:0000313" key="2">
    <source>
        <dbReference type="Proteomes" id="UP000824633"/>
    </source>
</evidence>
<organism evidence="1 2">
    <name type="scientific">Clostridium gelidum</name>
    <dbReference type="NCBI Taxonomy" id="704125"/>
    <lineage>
        <taxon>Bacteria</taxon>
        <taxon>Bacillati</taxon>
        <taxon>Bacillota</taxon>
        <taxon>Clostridia</taxon>
        <taxon>Eubacteriales</taxon>
        <taxon>Clostridiaceae</taxon>
        <taxon>Clostridium</taxon>
    </lineage>
</organism>
<gene>
    <name evidence="1" type="ORF">psyc5s11_50360</name>
</gene>
<dbReference type="Proteomes" id="UP000824633">
    <property type="component" value="Chromosome"/>
</dbReference>
<evidence type="ECO:0000313" key="1">
    <source>
        <dbReference type="EMBL" id="BCZ48969.1"/>
    </source>
</evidence>
<name>A0ABN6J3T4_9CLOT</name>
<dbReference type="EMBL" id="AP024849">
    <property type="protein sequence ID" value="BCZ48969.1"/>
    <property type="molecule type" value="Genomic_DNA"/>
</dbReference>
<protein>
    <submittedName>
        <fullName evidence="1">Uncharacterized protein</fullName>
    </submittedName>
</protein>
<proteinExistence type="predicted"/>
<keyword evidence="2" id="KW-1185">Reference proteome</keyword>
<sequence length="64" mass="7683">MVSCRNKEHAFIPNETLRKTCSLFLVGYIFVDKYNLEIKYVFNFGGYTHKYDFHCGHLYKIKLK</sequence>
<reference evidence="2" key="1">
    <citation type="submission" date="2021-07" db="EMBL/GenBank/DDBJ databases">
        <title>Complete genome sequencing of a Clostridium isolate.</title>
        <authorList>
            <person name="Ueki A."/>
            <person name="Tonouchi A."/>
        </authorList>
    </citation>
    <scope>NUCLEOTIDE SEQUENCE [LARGE SCALE GENOMIC DNA]</scope>
    <source>
        <strain evidence="2">C5S11</strain>
    </source>
</reference>